<evidence type="ECO:0000256" key="6">
    <source>
        <dbReference type="ARBA" id="ARBA00022842"/>
    </source>
</evidence>
<evidence type="ECO:0000313" key="14">
    <source>
        <dbReference type="Proteomes" id="UP000053240"/>
    </source>
</evidence>
<dbReference type="SUPFAM" id="SSF55811">
    <property type="entry name" value="Nudix"/>
    <property type="match status" value="2"/>
</dbReference>
<evidence type="ECO:0000313" key="13">
    <source>
        <dbReference type="EMBL" id="KPJ17706.1"/>
    </source>
</evidence>
<keyword evidence="5" id="KW-0378">Hydrolase</keyword>
<organism evidence="13 14">
    <name type="scientific">Papilio machaon</name>
    <name type="common">Old World swallowtail butterfly</name>
    <dbReference type="NCBI Taxonomy" id="76193"/>
    <lineage>
        <taxon>Eukaryota</taxon>
        <taxon>Metazoa</taxon>
        <taxon>Ecdysozoa</taxon>
        <taxon>Arthropoda</taxon>
        <taxon>Hexapoda</taxon>
        <taxon>Insecta</taxon>
        <taxon>Pterygota</taxon>
        <taxon>Neoptera</taxon>
        <taxon>Endopterygota</taxon>
        <taxon>Lepidoptera</taxon>
        <taxon>Glossata</taxon>
        <taxon>Ditrysia</taxon>
        <taxon>Papilionoidea</taxon>
        <taxon>Papilionidae</taxon>
        <taxon>Papilioninae</taxon>
        <taxon>Papilio</taxon>
    </lineage>
</organism>
<dbReference type="InParanoid" id="A0A194RNW1"/>
<evidence type="ECO:0000256" key="5">
    <source>
        <dbReference type="ARBA" id="ARBA00022801"/>
    </source>
</evidence>
<dbReference type="GO" id="GO:0008768">
    <property type="term" value="F:UDP-sugar diphosphatase activity"/>
    <property type="evidence" value="ECO:0007669"/>
    <property type="project" value="UniProtKB-EC"/>
</dbReference>
<evidence type="ECO:0000256" key="7">
    <source>
        <dbReference type="ARBA" id="ARBA00051086"/>
    </source>
</evidence>
<evidence type="ECO:0000256" key="3">
    <source>
        <dbReference type="ARBA" id="ARBA00011738"/>
    </source>
</evidence>
<dbReference type="FunCoup" id="A0A194RNW1">
    <property type="interactions" value="349"/>
</dbReference>
<dbReference type="Gene3D" id="3.90.79.10">
    <property type="entry name" value="Nucleoside Triphosphate Pyrophosphohydrolase"/>
    <property type="match status" value="2"/>
</dbReference>
<dbReference type="GO" id="GO:0005737">
    <property type="term" value="C:cytoplasm"/>
    <property type="evidence" value="ECO:0007669"/>
    <property type="project" value="UniProtKB-SubCell"/>
</dbReference>
<evidence type="ECO:0000259" key="12">
    <source>
        <dbReference type="PROSITE" id="PS51462"/>
    </source>
</evidence>
<evidence type="ECO:0000256" key="11">
    <source>
        <dbReference type="ARBA" id="ARBA00080475"/>
    </source>
</evidence>
<comment type="catalytic activity">
    <reaction evidence="7">
        <text>UDP-sugar + H2O = UMP + alpha-D-aldose 1-phosphate.</text>
        <dbReference type="EC" id="3.6.1.45"/>
    </reaction>
</comment>
<keyword evidence="4" id="KW-0963">Cytoplasm</keyword>
<comment type="subcellular location">
    <subcellularLocation>
        <location evidence="2">Cytoplasm</location>
    </subcellularLocation>
</comment>
<dbReference type="InterPro" id="IPR004385">
    <property type="entry name" value="NDP_pyrophosphatase"/>
</dbReference>
<protein>
    <recommendedName>
        <fullName evidence="10">Uridine diphosphate glucose pyrophosphatase NUDT14</fullName>
        <ecNumber evidence="9">3.6.1.45</ecNumber>
    </recommendedName>
    <alternativeName>
        <fullName evidence="11">Nucleoside diphosphate-linked moiety X motif 14</fullName>
    </alternativeName>
</protein>
<reference evidence="13 14" key="1">
    <citation type="journal article" date="2015" name="Nat. Commun.">
        <title>Outbred genome sequencing and CRISPR/Cas9 gene editing in butterflies.</title>
        <authorList>
            <person name="Li X."/>
            <person name="Fan D."/>
            <person name="Zhang W."/>
            <person name="Liu G."/>
            <person name="Zhang L."/>
            <person name="Zhao L."/>
            <person name="Fang X."/>
            <person name="Chen L."/>
            <person name="Dong Y."/>
            <person name="Chen Y."/>
            <person name="Ding Y."/>
            <person name="Zhao R."/>
            <person name="Feng M."/>
            <person name="Zhu Y."/>
            <person name="Feng Y."/>
            <person name="Jiang X."/>
            <person name="Zhu D."/>
            <person name="Xiang H."/>
            <person name="Feng X."/>
            <person name="Li S."/>
            <person name="Wang J."/>
            <person name="Zhang G."/>
            <person name="Kronforst M.R."/>
            <person name="Wang W."/>
        </authorList>
    </citation>
    <scope>NUCLEOTIDE SEQUENCE [LARGE SCALE GENOMIC DNA]</scope>
    <source>
        <strain evidence="13">Ya'a_city_454_Pm</strain>
        <tissue evidence="13">Whole body</tissue>
    </source>
</reference>
<evidence type="ECO:0000256" key="10">
    <source>
        <dbReference type="ARBA" id="ARBA00071467"/>
    </source>
</evidence>
<evidence type="ECO:0000256" key="2">
    <source>
        <dbReference type="ARBA" id="ARBA00004496"/>
    </source>
</evidence>
<dbReference type="GO" id="GO:0019693">
    <property type="term" value="P:ribose phosphate metabolic process"/>
    <property type="evidence" value="ECO:0007669"/>
    <property type="project" value="TreeGrafter"/>
</dbReference>
<dbReference type="PANTHER" id="PTHR11839">
    <property type="entry name" value="UDP/ADP-SUGAR PYROPHOSPHATASE"/>
    <property type="match status" value="1"/>
</dbReference>
<feature type="domain" description="Nudix hydrolase" evidence="12">
    <location>
        <begin position="38"/>
        <end position="189"/>
    </location>
</feature>
<sequence>MEDLKNVYISPLPDSPYVKPFRFNYTQNGKEKTWDLLEVHDSVAIVVFNVSRKMMVFVKQFRPAIYYNCISPEDRKKTTIDTTKYPASLGLALEMCAGIIDKDKTVEEIAKEEVLEECGYDVPLEKLHRITSYRSGVGVQGALQTFFYCEVTDDMKTEKAIYYNCISPEDRKKTTIDTTKYPASLGLALEMCAGIIDKDKTVEEIAKEEVLEECGYDVPLEKLHRITSYRSGVGVQGALQTFFYCEVTDDMKTEKGGGVDDELIEVIEKTIPEVEEMVNSPGPITSPPSCLFALMWFLHYKADKFRK</sequence>
<keyword evidence="14" id="KW-1185">Reference proteome</keyword>
<dbReference type="GO" id="GO:0046872">
    <property type="term" value="F:metal ion binding"/>
    <property type="evidence" value="ECO:0007669"/>
    <property type="project" value="InterPro"/>
</dbReference>
<evidence type="ECO:0000256" key="8">
    <source>
        <dbReference type="ARBA" id="ARBA00054674"/>
    </source>
</evidence>
<dbReference type="EC" id="3.6.1.45" evidence="9"/>
<evidence type="ECO:0000256" key="4">
    <source>
        <dbReference type="ARBA" id="ARBA00022490"/>
    </source>
</evidence>
<dbReference type="GO" id="GO:0006753">
    <property type="term" value="P:nucleoside phosphate metabolic process"/>
    <property type="evidence" value="ECO:0007669"/>
    <property type="project" value="TreeGrafter"/>
</dbReference>
<dbReference type="InterPro" id="IPR015797">
    <property type="entry name" value="NUDIX_hydrolase-like_dom_sf"/>
</dbReference>
<dbReference type="STRING" id="76193.A0A194RNW1"/>
<comment type="cofactor">
    <cofactor evidence="1">
        <name>Mg(2+)</name>
        <dbReference type="ChEBI" id="CHEBI:18420"/>
    </cofactor>
</comment>
<dbReference type="NCBIfam" id="TIGR00052">
    <property type="entry name" value="nudix-type nucleoside diphosphatase, YffH/AdpP family"/>
    <property type="match status" value="1"/>
</dbReference>
<name>A0A194RNW1_PAPMA</name>
<proteinExistence type="predicted"/>
<evidence type="ECO:0000256" key="9">
    <source>
        <dbReference type="ARBA" id="ARBA00066480"/>
    </source>
</evidence>
<comment type="function">
    <text evidence="8">Hydrolyzes UDP-glucose to glucose 1-phosphate and UMP and ADP-ribose to ribose 5-phosphate and AMP. The physiological substrate is probably UDP-glucose. Poor activity on other substrates such as ADP-glucose, CDP-glucose, GDP-glucose and GDP-mannose.</text>
</comment>
<dbReference type="FunFam" id="3.90.79.10:FF:000035">
    <property type="entry name" value="Uridine diphosphate glucose pyrophosphatase"/>
    <property type="match status" value="2"/>
</dbReference>
<dbReference type="EMBL" id="KQ460118">
    <property type="protein sequence ID" value="KPJ17706.1"/>
    <property type="molecule type" value="Genomic_DNA"/>
</dbReference>
<comment type="subunit">
    <text evidence="3">Homodimer.</text>
</comment>
<accession>A0A194RNW1</accession>
<dbReference type="Proteomes" id="UP000053240">
    <property type="component" value="Unassembled WGS sequence"/>
</dbReference>
<keyword evidence="6" id="KW-0460">Magnesium</keyword>
<dbReference type="CDD" id="cd18887">
    <property type="entry name" value="NUDIX_UGPPase_Nudt14"/>
    <property type="match status" value="1"/>
</dbReference>
<dbReference type="InterPro" id="IPR000086">
    <property type="entry name" value="NUDIX_hydrolase_dom"/>
</dbReference>
<gene>
    <name evidence="13" type="ORF">RR48_07190</name>
</gene>
<dbReference type="PANTHER" id="PTHR11839:SF15">
    <property type="entry name" value="URIDINE DIPHOSPHATE GLUCOSE PYROPHOSPHATASE NUDT14"/>
    <property type="match status" value="1"/>
</dbReference>
<dbReference type="AlphaFoldDB" id="A0A194RNW1"/>
<dbReference type="PROSITE" id="PS51462">
    <property type="entry name" value="NUDIX"/>
    <property type="match status" value="1"/>
</dbReference>
<evidence type="ECO:0000256" key="1">
    <source>
        <dbReference type="ARBA" id="ARBA00001946"/>
    </source>
</evidence>